<name>A0A8H3TR51_9TREE</name>
<keyword evidence="2" id="KW-1185">Reference proteome</keyword>
<dbReference type="EMBL" id="BLZA01000016">
    <property type="protein sequence ID" value="GHJ85906.1"/>
    <property type="molecule type" value="Genomic_DNA"/>
</dbReference>
<dbReference type="AlphaFoldDB" id="A0A8H3TR51"/>
<comment type="caution">
    <text evidence="1">The sequence shown here is derived from an EMBL/GenBank/DDBJ whole genome shotgun (WGS) entry which is preliminary data.</text>
</comment>
<proteinExistence type="predicted"/>
<evidence type="ECO:0000313" key="1">
    <source>
        <dbReference type="EMBL" id="GHJ85906.1"/>
    </source>
</evidence>
<dbReference type="Proteomes" id="UP000620104">
    <property type="component" value="Unassembled WGS sequence"/>
</dbReference>
<gene>
    <name evidence="1" type="ORF">NliqN6_2308</name>
</gene>
<sequence length="212" mass="22987">MHLNVSHTGALRIDGKPWEPNGRSVLELQCLVNRLSDAHQAALLKYQSFDADRASRKSEKNCKADHRSKSKVASGETLCLCPNACAYCEQTRWWFKAWELKNQHIHARVALQQAQQENRLAGRGGIGGNEGESKASSRAGNMGETIIKIGGFGISSDAQSIYSSKSAAAGSESSDWSGRGSSDGLIPASHIHTCKPFLQRVKSTLGSLRSFS</sequence>
<organism evidence="1 2">
    <name type="scientific">Naganishia liquefaciens</name>
    <dbReference type="NCBI Taxonomy" id="104408"/>
    <lineage>
        <taxon>Eukaryota</taxon>
        <taxon>Fungi</taxon>
        <taxon>Dikarya</taxon>
        <taxon>Basidiomycota</taxon>
        <taxon>Agaricomycotina</taxon>
        <taxon>Tremellomycetes</taxon>
        <taxon>Filobasidiales</taxon>
        <taxon>Filobasidiaceae</taxon>
        <taxon>Naganishia</taxon>
    </lineage>
</organism>
<evidence type="ECO:0000313" key="2">
    <source>
        <dbReference type="Proteomes" id="UP000620104"/>
    </source>
</evidence>
<reference evidence="1" key="1">
    <citation type="submission" date="2020-07" db="EMBL/GenBank/DDBJ databases">
        <title>Draft Genome Sequence of a Deep-Sea Yeast, Naganishia (Cryptococcus) liquefaciens strain N6.</title>
        <authorList>
            <person name="Han Y.W."/>
            <person name="Kajitani R."/>
            <person name="Morimoto H."/>
            <person name="Parhat M."/>
            <person name="Tsubouchi H."/>
            <person name="Bakenova O."/>
            <person name="Ogata M."/>
            <person name="Argunhan B."/>
            <person name="Aoki R."/>
            <person name="Kajiwara S."/>
            <person name="Itoh T."/>
            <person name="Iwasaki H."/>
        </authorList>
    </citation>
    <scope>NUCLEOTIDE SEQUENCE</scope>
    <source>
        <strain evidence="1">N6</strain>
    </source>
</reference>
<accession>A0A8H3TR51</accession>
<protein>
    <submittedName>
        <fullName evidence="1">Uncharacterized protein</fullName>
    </submittedName>
</protein>